<proteinExistence type="predicted"/>
<name>A0A1G7PQZ4_9RHOB</name>
<evidence type="ECO:0000313" key="2">
    <source>
        <dbReference type="Proteomes" id="UP000182284"/>
    </source>
</evidence>
<gene>
    <name evidence="1" type="ORF">SAMN04488117_108123</name>
</gene>
<organism evidence="1 2">
    <name type="scientific">Celeribacter baekdonensis</name>
    <dbReference type="NCBI Taxonomy" id="875171"/>
    <lineage>
        <taxon>Bacteria</taxon>
        <taxon>Pseudomonadati</taxon>
        <taxon>Pseudomonadota</taxon>
        <taxon>Alphaproteobacteria</taxon>
        <taxon>Rhodobacterales</taxon>
        <taxon>Roseobacteraceae</taxon>
        <taxon>Celeribacter</taxon>
    </lineage>
</organism>
<dbReference type="RefSeq" id="WP_074645956.1">
    <property type="nucleotide sequence ID" value="NZ_FNBL01000008.1"/>
</dbReference>
<dbReference type="OrthoDB" id="7868545at2"/>
<dbReference type="EMBL" id="FNBL01000008">
    <property type="protein sequence ID" value="SDF88706.1"/>
    <property type="molecule type" value="Genomic_DNA"/>
</dbReference>
<evidence type="ECO:0000313" key="1">
    <source>
        <dbReference type="EMBL" id="SDF88706.1"/>
    </source>
</evidence>
<accession>A0A1G7PQZ4</accession>
<dbReference type="AlphaFoldDB" id="A0A1G7PQZ4"/>
<dbReference type="Proteomes" id="UP000182284">
    <property type="component" value="Unassembled WGS sequence"/>
</dbReference>
<protein>
    <submittedName>
        <fullName evidence="1">Uncharacterized protein</fullName>
    </submittedName>
</protein>
<sequence length="88" mass="9690">MDGIVLWSDPDTHKAVIWCSDHGDLAYACGLDILVGGFSMPETGTMVSIKARYENGIRICYHLMPIQRFAAPEIANHLRELAEDVTAA</sequence>
<reference evidence="1 2" key="1">
    <citation type="submission" date="2016-10" db="EMBL/GenBank/DDBJ databases">
        <authorList>
            <person name="de Groot N.N."/>
        </authorList>
    </citation>
    <scope>NUCLEOTIDE SEQUENCE [LARGE SCALE GENOMIC DNA]</scope>
    <source>
        <strain evidence="1 2">DSM 27375</strain>
    </source>
</reference>